<dbReference type="CDD" id="cd18774">
    <property type="entry name" value="PDC2_HK_sensor"/>
    <property type="match status" value="1"/>
</dbReference>
<feature type="domain" description="HAMP" evidence="14">
    <location>
        <begin position="318"/>
        <end position="370"/>
    </location>
</feature>
<sequence>MRHNRRISTTLRLFFVLIAVLPLLLISFVTLRMYKQDLLNQNTERSLQTAQAVSYSVEQEISRMVGLFASIGVDQDVLTTASRIQAATGIEKQNAIGELRIMIEKYTASVSGKVLGINFFFNDGGSYSYLKNMLVPESEVRESDWYKQSLQSPDRVHFLGMMPNMLYGNFNAYMMGATISPRDGFNPVHNLSMMLFMFESGLFDNILQNRDNEKSVIAIVTQAGRQVASNTLSERGSAIPAAWISKVSAGRSGSFVDDASGDDTLITYAKVEGTDWSIVQQIPVKDLIVNYRNVSSFVWFVTGVVVLAVVLVSMYFVSSFTKPIRALLRQMVRVTGGDLDARINVSGGMELVKLGQSFNHMTERVQELIVQREIQEKEKSKAEFAALQSQINPHFLINTLNAIKFMALMSKADNIRKMTHALTGLLQSTMNRGGDMTTVADEMEHLKNYLYIMEIRFGRSIQTEWRVEKAVSDNMLLKLLLQPIVENSIIHGLKDIDYPARLDISATTEGDDLIVEIADNGAGMPDRLIEQLPAGKVTSSFSGMGIANVHQRIRLHYGTRYGLSYSQNEPRGTKAQLRLPLLLTDVGAFERTMD</sequence>
<dbReference type="SUPFAM" id="SSF158472">
    <property type="entry name" value="HAMP domain-like"/>
    <property type="match status" value="1"/>
</dbReference>
<dbReference type="Proteomes" id="UP001596113">
    <property type="component" value="Unassembled WGS sequence"/>
</dbReference>
<evidence type="ECO:0000256" key="5">
    <source>
        <dbReference type="ARBA" id="ARBA00022553"/>
    </source>
</evidence>
<feature type="transmembrane region" description="Helical" evidence="12">
    <location>
        <begin position="12"/>
        <end position="34"/>
    </location>
</feature>
<dbReference type="Gene3D" id="3.30.565.10">
    <property type="entry name" value="Histidine kinase-like ATPase, C-terminal domain"/>
    <property type="match status" value="1"/>
</dbReference>
<comment type="subcellular location">
    <subcellularLocation>
        <location evidence="2">Cell membrane</location>
        <topology evidence="2">Multi-pass membrane protein</topology>
    </subcellularLocation>
</comment>
<keyword evidence="5" id="KW-0597">Phosphoprotein</keyword>
<dbReference type="SUPFAM" id="SSF55874">
    <property type="entry name" value="ATPase domain of HSP90 chaperone/DNA topoisomerase II/histidine kinase"/>
    <property type="match status" value="1"/>
</dbReference>
<dbReference type="InterPro" id="IPR010559">
    <property type="entry name" value="Sig_transdc_His_kin_internal"/>
</dbReference>
<dbReference type="SMART" id="SM00304">
    <property type="entry name" value="HAMP"/>
    <property type="match status" value="1"/>
</dbReference>
<evidence type="ECO:0000256" key="2">
    <source>
        <dbReference type="ARBA" id="ARBA00004651"/>
    </source>
</evidence>
<dbReference type="InterPro" id="IPR005467">
    <property type="entry name" value="His_kinase_dom"/>
</dbReference>
<feature type="domain" description="Histidine kinase" evidence="13">
    <location>
        <begin position="473"/>
        <end position="583"/>
    </location>
</feature>
<dbReference type="GO" id="GO:0004673">
    <property type="term" value="F:protein histidine kinase activity"/>
    <property type="evidence" value="ECO:0007669"/>
    <property type="project" value="UniProtKB-EC"/>
</dbReference>
<protein>
    <recommendedName>
        <fullName evidence="3">histidine kinase</fullName>
        <ecNumber evidence="3">2.7.13.3</ecNumber>
    </recommendedName>
</protein>
<evidence type="ECO:0000313" key="15">
    <source>
        <dbReference type="EMBL" id="MFC5402172.1"/>
    </source>
</evidence>
<evidence type="ECO:0000256" key="12">
    <source>
        <dbReference type="SAM" id="Phobius"/>
    </source>
</evidence>
<dbReference type="InterPro" id="IPR003660">
    <property type="entry name" value="HAMP_dom"/>
</dbReference>
<comment type="caution">
    <text evidence="15">The sequence shown here is derived from an EMBL/GenBank/DDBJ whole genome shotgun (WGS) entry which is preliminary data.</text>
</comment>
<keyword evidence="8 15" id="KW-0418">Kinase</keyword>
<dbReference type="InterPro" id="IPR004358">
    <property type="entry name" value="Sig_transdc_His_kin-like_C"/>
</dbReference>
<evidence type="ECO:0000256" key="1">
    <source>
        <dbReference type="ARBA" id="ARBA00000085"/>
    </source>
</evidence>
<dbReference type="EC" id="2.7.13.3" evidence="3"/>
<evidence type="ECO:0000256" key="8">
    <source>
        <dbReference type="ARBA" id="ARBA00022777"/>
    </source>
</evidence>
<dbReference type="InterPro" id="IPR050640">
    <property type="entry name" value="Bact_2-comp_sensor_kinase"/>
</dbReference>
<dbReference type="Pfam" id="PF02518">
    <property type="entry name" value="HATPase_c"/>
    <property type="match status" value="1"/>
</dbReference>
<keyword evidence="4" id="KW-1003">Cell membrane</keyword>
<proteinExistence type="predicted"/>
<evidence type="ECO:0000256" key="3">
    <source>
        <dbReference type="ARBA" id="ARBA00012438"/>
    </source>
</evidence>
<keyword evidence="16" id="KW-1185">Reference proteome</keyword>
<name>A0ABW0HT37_9BACL</name>
<dbReference type="EMBL" id="JBHSMI010000009">
    <property type="protein sequence ID" value="MFC5402172.1"/>
    <property type="molecule type" value="Genomic_DNA"/>
</dbReference>
<keyword evidence="12" id="KW-0812">Transmembrane</keyword>
<evidence type="ECO:0000259" key="13">
    <source>
        <dbReference type="PROSITE" id="PS50109"/>
    </source>
</evidence>
<evidence type="ECO:0000256" key="10">
    <source>
        <dbReference type="ARBA" id="ARBA00023012"/>
    </source>
</evidence>
<evidence type="ECO:0000259" key="14">
    <source>
        <dbReference type="PROSITE" id="PS50885"/>
    </source>
</evidence>
<dbReference type="Pfam" id="PF06580">
    <property type="entry name" value="His_kinase"/>
    <property type="match status" value="1"/>
</dbReference>
<dbReference type="InterPro" id="IPR003594">
    <property type="entry name" value="HATPase_dom"/>
</dbReference>
<gene>
    <name evidence="15" type="ORF">ACFPOF_05425</name>
</gene>
<evidence type="ECO:0000256" key="6">
    <source>
        <dbReference type="ARBA" id="ARBA00022679"/>
    </source>
</evidence>
<evidence type="ECO:0000256" key="7">
    <source>
        <dbReference type="ARBA" id="ARBA00022741"/>
    </source>
</evidence>
<evidence type="ECO:0000313" key="16">
    <source>
        <dbReference type="Proteomes" id="UP001596113"/>
    </source>
</evidence>
<reference evidence="16" key="1">
    <citation type="journal article" date="2019" name="Int. J. Syst. Evol. Microbiol.">
        <title>The Global Catalogue of Microorganisms (GCM) 10K type strain sequencing project: providing services to taxonomists for standard genome sequencing and annotation.</title>
        <authorList>
            <consortium name="The Broad Institute Genomics Platform"/>
            <consortium name="The Broad Institute Genome Sequencing Center for Infectious Disease"/>
            <person name="Wu L."/>
            <person name="Ma J."/>
        </authorList>
    </citation>
    <scope>NUCLEOTIDE SEQUENCE [LARGE SCALE GENOMIC DNA]</scope>
    <source>
        <strain evidence="16">CGMCC 1.18575</strain>
    </source>
</reference>
<evidence type="ECO:0000256" key="4">
    <source>
        <dbReference type="ARBA" id="ARBA00022475"/>
    </source>
</evidence>
<dbReference type="CDD" id="cd06225">
    <property type="entry name" value="HAMP"/>
    <property type="match status" value="1"/>
</dbReference>
<dbReference type="PROSITE" id="PS50109">
    <property type="entry name" value="HIS_KIN"/>
    <property type="match status" value="1"/>
</dbReference>
<keyword evidence="7" id="KW-0547">Nucleotide-binding</keyword>
<keyword evidence="10" id="KW-0902">Two-component regulatory system</keyword>
<dbReference type="PANTHER" id="PTHR34220:SF7">
    <property type="entry name" value="SENSOR HISTIDINE KINASE YPDA"/>
    <property type="match status" value="1"/>
</dbReference>
<dbReference type="SMART" id="SM00387">
    <property type="entry name" value="HATPase_c"/>
    <property type="match status" value="1"/>
</dbReference>
<keyword evidence="9" id="KW-0067">ATP-binding</keyword>
<evidence type="ECO:0000256" key="11">
    <source>
        <dbReference type="ARBA" id="ARBA00023136"/>
    </source>
</evidence>
<dbReference type="InterPro" id="IPR036890">
    <property type="entry name" value="HATPase_C_sf"/>
</dbReference>
<dbReference type="PROSITE" id="PS50885">
    <property type="entry name" value="HAMP"/>
    <property type="match status" value="1"/>
</dbReference>
<keyword evidence="12" id="KW-1133">Transmembrane helix</keyword>
<organism evidence="15 16">
    <name type="scientific">Cohnella soli</name>
    <dbReference type="NCBI Taxonomy" id="425005"/>
    <lineage>
        <taxon>Bacteria</taxon>
        <taxon>Bacillati</taxon>
        <taxon>Bacillota</taxon>
        <taxon>Bacilli</taxon>
        <taxon>Bacillales</taxon>
        <taxon>Paenibacillaceae</taxon>
        <taxon>Cohnella</taxon>
    </lineage>
</organism>
<accession>A0ABW0HT37</accession>
<keyword evidence="6 15" id="KW-0808">Transferase</keyword>
<dbReference type="Gene3D" id="6.10.340.10">
    <property type="match status" value="1"/>
</dbReference>
<evidence type="ECO:0000256" key="9">
    <source>
        <dbReference type="ARBA" id="ARBA00022840"/>
    </source>
</evidence>
<comment type="catalytic activity">
    <reaction evidence="1">
        <text>ATP + protein L-histidine = ADP + protein N-phospho-L-histidine.</text>
        <dbReference type="EC" id="2.7.13.3"/>
    </reaction>
</comment>
<feature type="transmembrane region" description="Helical" evidence="12">
    <location>
        <begin position="297"/>
        <end position="317"/>
    </location>
</feature>
<keyword evidence="11 12" id="KW-0472">Membrane</keyword>
<dbReference type="PRINTS" id="PR00344">
    <property type="entry name" value="BCTRLSENSOR"/>
</dbReference>
<dbReference type="RefSeq" id="WP_378130358.1">
    <property type="nucleotide sequence ID" value="NZ_JBHSMI010000009.1"/>
</dbReference>
<dbReference type="Pfam" id="PF00672">
    <property type="entry name" value="HAMP"/>
    <property type="match status" value="1"/>
</dbReference>
<dbReference type="PANTHER" id="PTHR34220">
    <property type="entry name" value="SENSOR HISTIDINE KINASE YPDA"/>
    <property type="match status" value="1"/>
</dbReference>